<feature type="compositionally biased region" description="Basic residues" evidence="1">
    <location>
        <begin position="642"/>
        <end position="662"/>
    </location>
</feature>
<feature type="compositionally biased region" description="Basic residues" evidence="1">
    <location>
        <begin position="760"/>
        <end position="769"/>
    </location>
</feature>
<proteinExistence type="predicted"/>
<feature type="region of interest" description="Disordered" evidence="1">
    <location>
        <begin position="134"/>
        <end position="156"/>
    </location>
</feature>
<accession>A0A4S8LDY4</accession>
<keyword evidence="3" id="KW-1185">Reference proteome</keyword>
<evidence type="ECO:0000313" key="2">
    <source>
        <dbReference type="EMBL" id="THU87142.1"/>
    </source>
</evidence>
<feature type="region of interest" description="Disordered" evidence="1">
    <location>
        <begin position="439"/>
        <end position="589"/>
    </location>
</feature>
<organism evidence="2 3">
    <name type="scientific">Dendrothele bispora (strain CBS 962.96)</name>
    <dbReference type="NCBI Taxonomy" id="1314807"/>
    <lineage>
        <taxon>Eukaryota</taxon>
        <taxon>Fungi</taxon>
        <taxon>Dikarya</taxon>
        <taxon>Basidiomycota</taxon>
        <taxon>Agaricomycotina</taxon>
        <taxon>Agaricomycetes</taxon>
        <taxon>Agaricomycetidae</taxon>
        <taxon>Agaricales</taxon>
        <taxon>Agaricales incertae sedis</taxon>
        <taxon>Dendrothele</taxon>
    </lineage>
</organism>
<feature type="compositionally biased region" description="Polar residues" evidence="1">
    <location>
        <begin position="455"/>
        <end position="468"/>
    </location>
</feature>
<dbReference type="OrthoDB" id="3067489at2759"/>
<reference evidence="2 3" key="1">
    <citation type="journal article" date="2019" name="Nat. Ecol. Evol.">
        <title>Megaphylogeny resolves global patterns of mushroom evolution.</title>
        <authorList>
            <person name="Varga T."/>
            <person name="Krizsan K."/>
            <person name="Foldi C."/>
            <person name="Dima B."/>
            <person name="Sanchez-Garcia M."/>
            <person name="Sanchez-Ramirez S."/>
            <person name="Szollosi G.J."/>
            <person name="Szarkandi J.G."/>
            <person name="Papp V."/>
            <person name="Albert L."/>
            <person name="Andreopoulos W."/>
            <person name="Angelini C."/>
            <person name="Antonin V."/>
            <person name="Barry K.W."/>
            <person name="Bougher N.L."/>
            <person name="Buchanan P."/>
            <person name="Buyck B."/>
            <person name="Bense V."/>
            <person name="Catcheside P."/>
            <person name="Chovatia M."/>
            <person name="Cooper J."/>
            <person name="Damon W."/>
            <person name="Desjardin D."/>
            <person name="Finy P."/>
            <person name="Geml J."/>
            <person name="Haridas S."/>
            <person name="Hughes K."/>
            <person name="Justo A."/>
            <person name="Karasinski D."/>
            <person name="Kautmanova I."/>
            <person name="Kiss B."/>
            <person name="Kocsube S."/>
            <person name="Kotiranta H."/>
            <person name="LaButti K.M."/>
            <person name="Lechner B.E."/>
            <person name="Liimatainen K."/>
            <person name="Lipzen A."/>
            <person name="Lukacs Z."/>
            <person name="Mihaltcheva S."/>
            <person name="Morgado L.N."/>
            <person name="Niskanen T."/>
            <person name="Noordeloos M.E."/>
            <person name="Ohm R.A."/>
            <person name="Ortiz-Santana B."/>
            <person name="Ovrebo C."/>
            <person name="Racz N."/>
            <person name="Riley R."/>
            <person name="Savchenko A."/>
            <person name="Shiryaev A."/>
            <person name="Soop K."/>
            <person name="Spirin V."/>
            <person name="Szebenyi C."/>
            <person name="Tomsovsky M."/>
            <person name="Tulloss R.E."/>
            <person name="Uehling J."/>
            <person name="Grigoriev I.V."/>
            <person name="Vagvolgyi C."/>
            <person name="Papp T."/>
            <person name="Martin F.M."/>
            <person name="Miettinen O."/>
            <person name="Hibbett D.S."/>
            <person name="Nagy L.G."/>
        </authorList>
    </citation>
    <scope>NUCLEOTIDE SEQUENCE [LARGE SCALE GENOMIC DNA]</scope>
    <source>
        <strain evidence="2 3">CBS 962.96</strain>
    </source>
</reference>
<feature type="compositionally biased region" description="Polar residues" evidence="1">
    <location>
        <begin position="479"/>
        <end position="492"/>
    </location>
</feature>
<sequence>MSPALPGTSCHARILLTSRVKNFNNSQEQWIRYHFFHQFVPLNKANGLKMQDGLPARTLKDAEKMFKRAKQEQFAQKFADDRPEGWDKLLSEKWKNMKKQHQSTIVGTTSEPEFPDMAALFAVGDERIYARRLHQQDYNKRNQGKKASELNSGAKQEWDVMSIGEQSRWQAEAEVLRKQKQNEGLAQGSLYQSQQEALPRLQVLLRSLIGHSRGQMGHAQFFCMAAYYGEGDMLQTTFLEAGPESFEEHLTAGDLTQLQEHWRDFAECKLERNLPKLHETKLARSKEGKQYILPPWDEESSFKTYRKDFERFLEASWLLMWPASPETPGIPFSQVLESPQKFFRDGLLKDVKVKVDDLGQIAGSSLDDLSKVIVRFQAIHPEISVFKEKDELAAALAQPLSNSEEVDDLTDLNNPDVEAAPESSSSHIVHSVTMMTSQVITPSKSSHKAAVVPPSLSQTSSSPMFQSPSREKRVVLPQSPLQPNIVITTSDSSHTDLVVSPPPPQPSSSPVSRAKSIGLPQSPLQPNAVIITPKPKSSHTNVSPSLPQPSSSPMNQPPSREESAVFPQSSLQPNAVQPTLSTVGSTPPTDVIELRTNETVSGLGPVVASSSPQNAAKESPPHFDRNNEATLMTDPQVDVAKNRKGRGGGRGGKQRGRGRGARGARAARNQDIQVPSAEEGTVLAEGSGGSTVGGNKRAHSAVLEESRGSHEEAGEEGRRVPKKAWIDAMSTSGDDPAVRQSSRAHVKHDRSAENNIGHSPAHRRKKPQK</sequence>
<dbReference type="Proteomes" id="UP000297245">
    <property type="component" value="Unassembled WGS sequence"/>
</dbReference>
<evidence type="ECO:0000313" key="3">
    <source>
        <dbReference type="Proteomes" id="UP000297245"/>
    </source>
</evidence>
<feature type="compositionally biased region" description="Low complexity" evidence="1">
    <location>
        <begin position="543"/>
        <end position="558"/>
    </location>
</feature>
<feature type="compositionally biased region" description="Polar residues" evidence="1">
    <location>
        <begin position="566"/>
        <end position="588"/>
    </location>
</feature>
<evidence type="ECO:0000256" key="1">
    <source>
        <dbReference type="SAM" id="MobiDB-lite"/>
    </source>
</evidence>
<dbReference type="EMBL" id="ML179462">
    <property type="protein sequence ID" value="THU87142.1"/>
    <property type="molecule type" value="Genomic_DNA"/>
</dbReference>
<name>A0A4S8LDY4_DENBC</name>
<dbReference type="AlphaFoldDB" id="A0A4S8LDY4"/>
<gene>
    <name evidence="2" type="ORF">K435DRAFT_867556</name>
</gene>
<feature type="region of interest" description="Disordered" evidence="1">
    <location>
        <begin position="602"/>
        <end position="769"/>
    </location>
</feature>
<feature type="region of interest" description="Disordered" evidence="1">
    <location>
        <begin position="403"/>
        <end position="426"/>
    </location>
</feature>
<feature type="compositionally biased region" description="Basic and acidic residues" evidence="1">
    <location>
        <begin position="702"/>
        <end position="719"/>
    </location>
</feature>
<feature type="compositionally biased region" description="Polar residues" evidence="1">
    <location>
        <begin position="729"/>
        <end position="741"/>
    </location>
</feature>
<protein>
    <submittedName>
        <fullName evidence="2">Uncharacterized protein</fullName>
    </submittedName>
</protein>